<evidence type="ECO:0000259" key="4">
    <source>
        <dbReference type="PROSITE" id="PS50893"/>
    </source>
</evidence>
<dbReference type="PANTHER" id="PTHR43158:SF2">
    <property type="entry name" value="SKFA PEPTIDE EXPORT ATP-BINDING PROTEIN SKFE"/>
    <property type="match status" value="1"/>
</dbReference>
<dbReference type="Proteomes" id="UP001211044">
    <property type="component" value="Chromosome"/>
</dbReference>
<evidence type="ECO:0000256" key="2">
    <source>
        <dbReference type="ARBA" id="ARBA00022840"/>
    </source>
</evidence>
<dbReference type="PANTHER" id="PTHR43158">
    <property type="entry name" value="SKFA PEPTIDE EXPORT ATP-BINDING PROTEIN SKFE"/>
    <property type="match status" value="1"/>
</dbReference>
<protein>
    <submittedName>
        <fullName evidence="5">ABC transporter ATP-binding protein</fullName>
    </submittedName>
</protein>
<dbReference type="InterPro" id="IPR003439">
    <property type="entry name" value="ABC_transporter-like_ATP-bd"/>
</dbReference>
<dbReference type="GO" id="GO:0016887">
    <property type="term" value="F:ATP hydrolysis activity"/>
    <property type="evidence" value="ECO:0007669"/>
    <property type="project" value="InterPro"/>
</dbReference>
<dbReference type="Gene3D" id="3.40.50.300">
    <property type="entry name" value="P-loop containing nucleotide triphosphate hydrolases"/>
    <property type="match status" value="1"/>
</dbReference>
<name>A0AB38XQJ8_9ACTO</name>
<dbReference type="EMBL" id="CP116394">
    <property type="protein sequence ID" value="WCE46550.1"/>
    <property type="molecule type" value="Genomic_DNA"/>
</dbReference>
<evidence type="ECO:0000256" key="3">
    <source>
        <dbReference type="SAM" id="MobiDB-lite"/>
    </source>
</evidence>
<dbReference type="RefSeq" id="WP_004805608.1">
    <property type="nucleotide sequence ID" value="NZ_CP116394.1"/>
</dbReference>
<proteinExistence type="predicted"/>
<dbReference type="SMART" id="SM00382">
    <property type="entry name" value="AAA"/>
    <property type="match status" value="1"/>
</dbReference>
<dbReference type="AlphaFoldDB" id="A0AB38XQJ8"/>
<sequence>MTDSVGATCTGLGKKYRRGDPALTDVDLQIHAGEITGLLGRNGSGKTTLMRLLGGELFPSSGKVQIDGHPAHSPSACANTCLVADGGNWDKGTSGRILVEVASLRPSWSGALFEELLDYFRIDVPRIIGRASKGMQSTFALCLALASGAELTLLDEIHLGMDQPTREKMYEQIVRLNGQTGRGFVLSSHLISEIEQVIGQVVVLERGQVRFAGEVDALLDSFTELLGPREAVMKLQEAGIRLLERQQQGSLLKATVDGALPESLRRYCEQAGIQMEGLDLAQTFRVLTEDKSRPATPTEPALGEEHDAK</sequence>
<dbReference type="GO" id="GO:0005524">
    <property type="term" value="F:ATP binding"/>
    <property type="evidence" value="ECO:0007669"/>
    <property type="project" value="UniProtKB-KW"/>
</dbReference>
<evidence type="ECO:0000256" key="1">
    <source>
        <dbReference type="ARBA" id="ARBA00022741"/>
    </source>
</evidence>
<dbReference type="SUPFAM" id="SSF52540">
    <property type="entry name" value="P-loop containing nucleoside triphosphate hydrolases"/>
    <property type="match status" value="1"/>
</dbReference>
<feature type="region of interest" description="Disordered" evidence="3">
    <location>
        <begin position="288"/>
        <end position="309"/>
    </location>
</feature>
<gene>
    <name evidence="5" type="ORF">PIG85_02600</name>
</gene>
<dbReference type="KEGG" id="wne:PIG85_02600"/>
<dbReference type="InterPro" id="IPR027417">
    <property type="entry name" value="P-loop_NTPase"/>
</dbReference>
<keyword evidence="1" id="KW-0547">Nucleotide-binding</keyword>
<accession>A0AB38XQJ8</accession>
<organism evidence="5 6">
    <name type="scientific">Winkia neuii subsp. anitrata</name>
    <dbReference type="NCBI Taxonomy" id="29318"/>
    <lineage>
        <taxon>Bacteria</taxon>
        <taxon>Bacillati</taxon>
        <taxon>Actinomycetota</taxon>
        <taxon>Actinomycetes</taxon>
        <taxon>Actinomycetales</taxon>
        <taxon>Actinomycetaceae</taxon>
        <taxon>Winkia</taxon>
    </lineage>
</organism>
<dbReference type="PROSITE" id="PS50893">
    <property type="entry name" value="ABC_TRANSPORTER_2"/>
    <property type="match status" value="1"/>
</dbReference>
<feature type="domain" description="ABC transporter" evidence="4">
    <location>
        <begin position="7"/>
        <end position="231"/>
    </location>
</feature>
<reference evidence="5" key="1">
    <citation type="submission" date="2023-01" db="EMBL/GenBank/DDBJ databases">
        <title>Comparative Genomic Analysis of the Clinically-Derived Winkia Strain NY0527 Provides Evidence into the Taxonomic Reassignment of Winkia neuii and Characterizes Their Virulence Traits.</title>
        <authorList>
            <person name="Cai X."/>
            <person name="Peng Y."/>
            <person name="Li M."/>
            <person name="Qiu Y."/>
            <person name="Wang Y."/>
            <person name="Xu L."/>
            <person name="Hou Q."/>
        </authorList>
    </citation>
    <scope>NUCLEOTIDE SEQUENCE</scope>
    <source>
        <strain evidence="5">NY0527</strain>
    </source>
</reference>
<evidence type="ECO:0000313" key="6">
    <source>
        <dbReference type="Proteomes" id="UP001211044"/>
    </source>
</evidence>
<dbReference type="InterPro" id="IPR003593">
    <property type="entry name" value="AAA+_ATPase"/>
</dbReference>
<evidence type="ECO:0000313" key="5">
    <source>
        <dbReference type="EMBL" id="WCE46550.1"/>
    </source>
</evidence>
<keyword evidence="2 5" id="KW-0067">ATP-binding</keyword>
<dbReference type="Pfam" id="PF00005">
    <property type="entry name" value="ABC_tran"/>
    <property type="match status" value="1"/>
</dbReference>